<dbReference type="EMBL" id="CACRXK020008869">
    <property type="protein sequence ID" value="CAB4015850.1"/>
    <property type="molecule type" value="Genomic_DNA"/>
</dbReference>
<dbReference type="Pfam" id="PF20700">
    <property type="entry name" value="Mutator"/>
    <property type="match status" value="1"/>
</dbReference>
<dbReference type="PANTHER" id="PTHR33309">
    <property type="entry name" value="KERATIN, ULTRA HIGH-SULFUR MATRIX PROTEIN-LIKE"/>
    <property type="match status" value="1"/>
</dbReference>
<evidence type="ECO:0000313" key="2">
    <source>
        <dbReference type="EMBL" id="CAB4015850.1"/>
    </source>
</evidence>
<dbReference type="AlphaFoldDB" id="A0A7D9EQG6"/>
<sequence>MECSIAKKIWGWSKENNLHYKFMISDGDSKAYASIWDTCGCCADCEKWENTDKRSAEYKKWHESRGYVERKKSHESGKADCSRVTKLDCVGHVHKRMGSHLRELRKKVTKLKDGKSVKGRKHRLTDKVIDKLQTYYGNAIRANVKPGKLTAQQQKEQISIKQQAIMARHKFCPSGPDSWCSHKREGKLQRKDHHLDAVFLEFLLPEFKRLGQYSLLIRCLPVHSQNVNESLNSLMWNHAPKHRLKGPRVIENAAMSAVLAFNCGAASRQDVMKAANIPG</sequence>
<reference evidence="2" key="1">
    <citation type="submission" date="2020-04" db="EMBL/GenBank/DDBJ databases">
        <authorList>
            <person name="Alioto T."/>
            <person name="Alioto T."/>
            <person name="Gomez Garrido J."/>
        </authorList>
    </citation>
    <scope>NUCLEOTIDE SEQUENCE</scope>
    <source>
        <strain evidence="2">A484AB</strain>
    </source>
</reference>
<accession>A0A7D9EQG6</accession>
<evidence type="ECO:0000313" key="3">
    <source>
        <dbReference type="Proteomes" id="UP001152795"/>
    </source>
</evidence>
<evidence type="ECO:0000259" key="1">
    <source>
        <dbReference type="Pfam" id="PF20700"/>
    </source>
</evidence>
<feature type="domain" description="Mutator-like transposase" evidence="1">
    <location>
        <begin position="82"/>
        <end position="180"/>
    </location>
</feature>
<dbReference type="Proteomes" id="UP001152795">
    <property type="component" value="Unassembled WGS sequence"/>
</dbReference>
<protein>
    <recommendedName>
        <fullName evidence="1">Mutator-like transposase domain-containing protein</fullName>
    </recommendedName>
</protein>
<dbReference type="OrthoDB" id="10059293at2759"/>
<dbReference type="InterPro" id="IPR049012">
    <property type="entry name" value="Mutator_transp_dom"/>
</dbReference>
<feature type="non-terminal residue" evidence="2">
    <location>
        <position position="279"/>
    </location>
</feature>
<keyword evidence="3" id="KW-1185">Reference proteome</keyword>
<name>A0A7D9EQG6_PARCT</name>
<gene>
    <name evidence="2" type="ORF">PACLA_8A048400</name>
</gene>
<proteinExistence type="predicted"/>
<comment type="caution">
    <text evidence="2">The sequence shown here is derived from an EMBL/GenBank/DDBJ whole genome shotgun (WGS) entry which is preliminary data.</text>
</comment>
<dbReference type="PANTHER" id="PTHR33309:SF3">
    <property type="entry name" value="CCHC-TYPE DOMAIN-CONTAINING PROTEIN"/>
    <property type="match status" value="1"/>
</dbReference>
<organism evidence="2 3">
    <name type="scientific">Paramuricea clavata</name>
    <name type="common">Red gorgonian</name>
    <name type="synonym">Violescent sea-whip</name>
    <dbReference type="NCBI Taxonomy" id="317549"/>
    <lineage>
        <taxon>Eukaryota</taxon>
        <taxon>Metazoa</taxon>
        <taxon>Cnidaria</taxon>
        <taxon>Anthozoa</taxon>
        <taxon>Octocorallia</taxon>
        <taxon>Malacalcyonacea</taxon>
        <taxon>Plexauridae</taxon>
        <taxon>Paramuricea</taxon>
    </lineage>
</organism>